<name>F9FE59_FUSOF</name>
<evidence type="ECO:0000313" key="2">
    <source>
        <dbReference type="EMBL" id="EGU84792.1"/>
    </source>
</evidence>
<sequence length="45" mass="4935">MSQQEWLQNQPPGERDLATNEQSWTGPCLVLLSFANFNAAAGKVS</sequence>
<dbReference type="EMBL" id="AFQF01001474">
    <property type="protein sequence ID" value="EGU84792.1"/>
    <property type="molecule type" value="Genomic_DNA"/>
</dbReference>
<accession>F9FE59</accession>
<reference evidence="2" key="1">
    <citation type="journal article" date="2012" name="Mol. Plant Microbe Interact.">
        <title>A highly conserved effector in Fusarium oxysporum is required for full virulence on Arabidopsis.</title>
        <authorList>
            <person name="Thatcher L.F."/>
            <person name="Gardiner D.M."/>
            <person name="Kazan K."/>
            <person name="Manners J."/>
        </authorList>
    </citation>
    <scope>NUCLEOTIDE SEQUENCE [LARGE SCALE GENOMIC DNA]</scope>
    <source>
        <strain evidence="2">Fo5176</strain>
    </source>
</reference>
<comment type="caution">
    <text evidence="2">The sequence shown here is derived from an EMBL/GenBank/DDBJ whole genome shotgun (WGS) entry which is preliminary data.</text>
</comment>
<feature type="region of interest" description="Disordered" evidence="1">
    <location>
        <begin position="1"/>
        <end position="21"/>
    </location>
</feature>
<dbReference type="AlphaFoldDB" id="F9FE59"/>
<proteinExistence type="predicted"/>
<gene>
    <name evidence="2" type="ORF">FOXB_04687</name>
</gene>
<feature type="compositionally biased region" description="Polar residues" evidence="1">
    <location>
        <begin position="1"/>
        <end position="11"/>
    </location>
</feature>
<organism evidence="2">
    <name type="scientific">Fusarium oxysporum (strain Fo5176)</name>
    <name type="common">Fusarium vascular wilt</name>
    <dbReference type="NCBI Taxonomy" id="660025"/>
    <lineage>
        <taxon>Eukaryota</taxon>
        <taxon>Fungi</taxon>
        <taxon>Dikarya</taxon>
        <taxon>Ascomycota</taxon>
        <taxon>Pezizomycotina</taxon>
        <taxon>Sordariomycetes</taxon>
        <taxon>Hypocreomycetidae</taxon>
        <taxon>Hypocreales</taxon>
        <taxon>Nectriaceae</taxon>
        <taxon>Fusarium</taxon>
        <taxon>Fusarium oxysporum species complex</taxon>
    </lineage>
</organism>
<protein>
    <submittedName>
        <fullName evidence="2">Uncharacterized protein</fullName>
    </submittedName>
</protein>
<evidence type="ECO:0000256" key="1">
    <source>
        <dbReference type="SAM" id="MobiDB-lite"/>
    </source>
</evidence>